<reference evidence="1" key="1">
    <citation type="journal article" date="2019" name="Emerg. Microbes Infect.">
        <title>Comprehensive subspecies identification of 175 nontuberculous mycobacteria species based on 7547 genomic profiles.</title>
        <authorList>
            <person name="Matsumoto Y."/>
            <person name="Kinjo T."/>
            <person name="Motooka D."/>
            <person name="Nabeya D."/>
            <person name="Jung N."/>
            <person name="Uechi K."/>
            <person name="Horii T."/>
            <person name="Iida T."/>
            <person name="Fujita J."/>
            <person name="Nakamura S."/>
        </authorList>
    </citation>
    <scope>NUCLEOTIDE SEQUENCE [LARGE SCALE GENOMIC DNA]</scope>
    <source>
        <strain evidence="1">JCM 13671</strain>
    </source>
</reference>
<dbReference type="PROSITE" id="PS51257">
    <property type="entry name" value="PROKAR_LIPOPROTEIN"/>
    <property type="match status" value="1"/>
</dbReference>
<accession>A0A7I7Y6U1</accession>
<sequence>MKAQVVALVLGIVLVGCGQPVDGTATAREPSADPGFFFADDVPTHGQTVGKSDAVMLSYLRAMRRLDVCGLIEQETQSAIGDISAMSTLYAFDECDVEVKMPGVANRKFLNVTLDLAKVKEPPSFRAGDVPVYESAPRSCEYVIPVALGDLPGASPLRKPVQPVVRVGQIGDQDCELTKKFAAGVAETVGTAPLPPRDAAAVYPVALAERDPCEVLSAIADEVDHWDVAASRPYACEFGVWRDGDPDVVGLRLTLQPKIVDIATEGRKQLKTPDGDELYLDPTFCSATVFTGPTMQRRLAGGDFVDVENVVVRPAVTVDGGKGDCAAAVDVAGVAARVFG</sequence>
<proteinExistence type="predicted"/>
<dbReference type="EMBL" id="AP022612">
    <property type="protein sequence ID" value="BBZ36823.1"/>
    <property type="molecule type" value="Genomic_DNA"/>
</dbReference>
<dbReference type="AlphaFoldDB" id="A0A7I7Y6U1"/>
<gene>
    <name evidence="1" type="ORF">MCNF_54280</name>
</gene>
<organism evidence="1 2">
    <name type="scientific">Mycolicibacterium confluentis</name>
    <dbReference type="NCBI Taxonomy" id="28047"/>
    <lineage>
        <taxon>Bacteria</taxon>
        <taxon>Bacillati</taxon>
        <taxon>Actinomycetota</taxon>
        <taxon>Actinomycetes</taxon>
        <taxon>Mycobacteriales</taxon>
        <taxon>Mycobacteriaceae</taxon>
        <taxon>Mycolicibacterium</taxon>
    </lineage>
</organism>
<evidence type="ECO:0008006" key="3">
    <source>
        <dbReference type="Google" id="ProtNLM"/>
    </source>
</evidence>
<keyword evidence="2" id="KW-1185">Reference proteome</keyword>
<evidence type="ECO:0000313" key="2">
    <source>
        <dbReference type="Proteomes" id="UP000466931"/>
    </source>
</evidence>
<dbReference type="Proteomes" id="UP000466931">
    <property type="component" value="Chromosome"/>
</dbReference>
<reference evidence="1" key="2">
    <citation type="submission" date="2020-02" db="EMBL/GenBank/DDBJ databases">
        <authorList>
            <person name="Matsumoto Y."/>
            <person name="Motooka D."/>
            <person name="Nakamura S."/>
        </authorList>
    </citation>
    <scope>NUCLEOTIDE SEQUENCE</scope>
    <source>
        <strain evidence="1">JCM 13671</strain>
    </source>
</reference>
<dbReference type="RefSeq" id="WP_133057802.1">
    <property type="nucleotide sequence ID" value="NZ_AP022612.1"/>
</dbReference>
<protein>
    <recommendedName>
        <fullName evidence="3">Lipoprotein</fullName>
    </recommendedName>
</protein>
<dbReference type="OrthoDB" id="4760637at2"/>
<name>A0A7I7Y6U1_9MYCO</name>
<evidence type="ECO:0000313" key="1">
    <source>
        <dbReference type="EMBL" id="BBZ36823.1"/>
    </source>
</evidence>